<organism evidence="1">
    <name type="scientific">Myoviridae sp. ctNQV2</name>
    <dbReference type="NCBI Taxonomy" id="2827683"/>
    <lineage>
        <taxon>Viruses</taxon>
        <taxon>Duplodnaviria</taxon>
        <taxon>Heunggongvirae</taxon>
        <taxon>Uroviricota</taxon>
        <taxon>Caudoviricetes</taxon>
    </lineage>
</organism>
<protein>
    <submittedName>
        <fullName evidence="1">Uncharacterized protein</fullName>
    </submittedName>
</protein>
<proteinExistence type="predicted"/>
<evidence type="ECO:0000313" key="1">
    <source>
        <dbReference type="EMBL" id="DAF44028.1"/>
    </source>
</evidence>
<name>A0A8S5RZ28_9CAUD</name>
<dbReference type="EMBL" id="BK032510">
    <property type="protein sequence ID" value="DAF44028.1"/>
    <property type="molecule type" value="Genomic_DNA"/>
</dbReference>
<accession>A0A8S5RZ28</accession>
<reference evidence="1" key="1">
    <citation type="journal article" date="2021" name="Proc. Natl. Acad. Sci. U.S.A.">
        <title>A Catalog of Tens of Thousands of Viruses from Human Metagenomes Reveals Hidden Associations with Chronic Diseases.</title>
        <authorList>
            <person name="Tisza M.J."/>
            <person name="Buck C.B."/>
        </authorList>
    </citation>
    <scope>NUCLEOTIDE SEQUENCE</scope>
    <source>
        <strain evidence="1">CtNQV2</strain>
    </source>
</reference>
<sequence>MKLLIKVQIDDSIFVELPFECIKECGTIDFNADNVEKWMQNEEVLKQFQFIKDETLAIFVYNIPCDLSFDEVKKLGRRELIQWALYECCIKANDELADI</sequence>